<name>A0ABP4TFX9_9ACTN</name>
<organism evidence="3 4">
    <name type="scientific">Kribbella yunnanensis</name>
    <dbReference type="NCBI Taxonomy" id="190194"/>
    <lineage>
        <taxon>Bacteria</taxon>
        <taxon>Bacillati</taxon>
        <taxon>Actinomycetota</taxon>
        <taxon>Actinomycetes</taxon>
        <taxon>Propionibacteriales</taxon>
        <taxon>Kribbellaceae</taxon>
        <taxon>Kribbella</taxon>
    </lineage>
</organism>
<evidence type="ECO:0000313" key="3">
    <source>
        <dbReference type="EMBL" id="GAA1687343.1"/>
    </source>
</evidence>
<dbReference type="InterPro" id="IPR036388">
    <property type="entry name" value="WH-like_DNA-bd_sf"/>
</dbReference>
<dbReference type="Gene3D" id="3.40.50.300">
    <property type="entry name" value="P-loop containing nucleotide triphosphate hydrolases"/>
    <property type="match status" value="1"/>
</dbReference>
<evidence type="ECO:0000313" key="4">
    <source>
        <dbReference type="Proteomes" id="UP001500280"/>
    </source>
</evidence>
<feature type="domain" description="Orc1-like AAA ATPase" evidence="2">
    <location>
        <begin position="62"/>
        <end position="119"/>
    </location>
</feature>
<sequence>MRALGADGRQADALDLYSQTRRILIDQLGVEPGPALRTIHRTILRNESAAARDELPRAGSAFVGRTAELDRLTQALGALDAAVPPIVTIDGMAGAGKTALALQAARQLSARYPDGVLFVDMHGHTPGRPPRDLKSALDQLLVGAGVAVTKIPHVLEAAQGLWRTTVAGRRLLILLDNAASSAAVAGLLPGSPSCGVLITSRNQLTGLDTRERLHLDVLAPDDAAALLAQVIGAERAGHDVAASNGLVERCGHLPLALRIVGARLQQQPGWTVARINELLDRFGGRLSELSPDGLGVNATFALSYDQLRADQQQLFRLLSLLPGRDLDQYGAAALTGHDPDDAADLAESLVDANLLAQPVPGRYEVHDLLREYAGSLAHDTDSPATLDAATDRLLEYYLHACLHPLARLAGMRYVGPVAPTELAVPDLDTQERSDAWADAEAGNLAAAVEYAAGHGRPTATLRLALAAVSFLTRRGMIQGQDRVLELAATAAQALGDHEAEARVLHTMGRLIRGQRGTHEAIARLQDARDRLPADGDLLLRGQIHCGLGHAYQTIDPYGQALPNLEEAIRIARTLRDEPLLSQGLTYLGILYNNQWEVGKSIRAFDEAVTIQRRLGPSGLLADALSGLAFNHLHLGRYEEAIAQATEGLAVALEVKNPYAPPFVLAHLAEAHRLNGDLETALATDRRAVEAAEVSGMLTAKWTTLLGLGESLLAIGDLDGAVACFRPVLEAATADKNTAYLVDAWECLAKHATVTGDPDLAVGYLSQAIAATEGQRSPQIQRLRDRLGELSR</sequence>
<dbReference type="EMBL" id="BAAANF010000012">
    <property type="protein sequence ID" value="GAA1687343.1"/>
    <property type="molecule type" value="Genomic_DNA"/>
</dbReference>
<evidence type="ECO:0000259" key="1">
    <source>
        <dbReference type="Pfam" id="PF03704"/>
    </source>
</evidence>
<comment type="caution">
    <text evidence="3">The sequence shown here is derived from an EMBL/GenBank/DDBJ whole genome shotgun (WGS) entry which is preliminary data.</text>
</comment>
<gene>
    <name evidence="3" type="ORF">GCM10009745_35090</name>
</gene>
<keyword evidence="4" id="KW-1185">Reference proteome</keyword>
<dbReference type="SUPFAM" id="SSF52540">
    <property type="entry name" value="P-loop containing nucleoside triphosphate hydrolases"/>
    <property type="match status" value="1"/>
</dbReference>
<dbReference type="Gene3D" id="1.25.40.10">
    <property type="entry name" value="Tetratricopeptide repeat domain"/>
    <property type="match status" value="2"/>
</dbReference>
<dbReference type="InterPro" id="IPR005158">
    <property type="entry name" value="BTAD"/>
</dbReference>
<protein>
    <recommendedName>
        <fullName evidence="5">Tetratricopeptide repeat protein</fullName>
    </recommendedName>
</protein>
<dbReference type="SUPFAM" id="SSF48452">
    <property type="entry name" value="TPR-like"/>
    <property type="match status" value="3"/>
</dbReference>
<dbReference type="PRINTS" id="PR00364">
    <property type="entry name" value="DISEASERSIST"/>
</dbReference>
<evidence type="ECO:0008006" key="5">
    <source>
        <dbReference type="Google" id="ProtNLM"/>
    </source>
</evidence>
<dbReference type="InterPro" id="IPR027417">
    <property type="entry name" value="P-loop_NTPase"/>
</dbReference>
<evidence type="ECO:0000259" key="2">
    <source>
        <dbReference type="Pfam" id="PF13191"/>
    </source>
</evidence>
<dbReference type="Proteomes" id="UP001500280">
    <property type="component" value="Unassembled WGS sequence"/>
</dbReference>
<dbReference type="InterPro" id="IPR041664">
    <property type="entry name" value="AAA_16"/>
</dbReference>
<dbReference type="Pfam" id="PF13191">
    <property type="entry name" value="AAA_16"/>
    <property type="match status" value="1"/>
</dbReference>
<accession>A0ABP4TFX9</accession>
<dbReference type="InterPro" id="IPR011990">
    <property type="entry name" value="TPR-like_helical_dom_sf"/>
</dbReference>
<reference evidence="4" key="1">
    <citation type="journal article" date="2019" name="Int. J. Syst. Evol. Microbiol.">
        <title>The Global Catalogue of Microorganisms (GCM) 10K type strain sequencing project: providing services to taxonomists for standard genome sequencing and annotation.</title>
        <authorList>
            <consortium name="The Broad Institute Genomics Platform"/>
            <consortium name="The Broad Institute Genome Sequencing Center for Infectious Disease"/>
            <person name="Wu L."/>
            <person name="Ma J."/>
        </authorList>
    </citation>
    <scope>NUCLEOTIDE SEQUENCE [LARGE SCALE GENOMIC DNA]</scope>
    <source>
        <strain evidence="4">JCM 14307</strain>
    </source>
</reference>
<dbReference type="InterPro" id="IPR019734">
    <property type="entry name" value="TPR_rpt"/>
</dbReference>
<dbReference type="PANTHER" id="PTHR47691:SF3">
    <property type="entry name" value="HTH-TYPE TRANSCRIPTIONAL REGULATOR RV0890C-RELATED"/>
    <property type="match status" value="1"/>
</dbReference>
<proteinExistence type="predicted"/>
<feature type="domain" description="Bacterial transcriptional activator" evidence="1">
    <location>
        <begin position="1"/>
        <end position="44"/>
    </location>
</feature>
<dbReference type="Pfam" id="PF03704">
    <property type="entry name" value="BTAD"/>
    <property type="match status" value="1"/>
</dbReference>
<dbReference type="SMART" id="SM00028">
    <property type="entry name" value="TPR"/>
    <property type="match status" value="6"/>
</dbReference>
<dbReference type="PANTHER" id="PTHR47691">
    <property type="entry name" value="REGULATOR-RELATED"/>
    <property type="match status" value="1"/>
</dbReference>
<dbReference type="Gene3D" id="1.10.10.10">
    <property type="entry name" value="Winged helix-like DNA-binding domain superfamily/Winged helix DNA-binding domain"/>
    <property type="match status" value="1"/>
</dbReference>